<dbReference type="SUPFAM" id="SSF56672">
    <property type="entry name" value="DNA/RNA polymerases"/>
    <property type="match status" value="1"/>
</dbReference>
<dbReference type="Gene3D" id="3.10.10.10">
    <property type="entry name" value="HIV Type 1 Reverse Transcriptase, subunit A, domain 1"/>
    <property type="match status" value="1"/>
</dbReference>
<proteinExistence type="predicted"/>
<evidence type="ECO:0000313" key="2">
    <source>
        <dbReference type="EMBL" id="OAF65950.1"/>
    </source>
</evidence>
<dbReference type="CDD" id="cd01647">
    <property type="entry name" value="RT_LTR"/>
    <property type="match status" value="1"/>
</dbReference>
<dbReference type="InterPro" id="IPR053134">
    <property type="entry name" value="RNA-dir_DNA_polymerase"/>
</dbReference>
<keyword evidence="3" id="KW-1185">Reference proteome</keyword>
<dbReference type="Gene3D" id="3.30.70.270">
    <property type="match status" value="1"/>
</dbReference>
<evidence type="ECO:0000313" key="3">
    <source>
        <dbReference type="Proteomes" id="UP000078046"/>
    </source>
</evidence>
<accession>A0A177AVU2</accession>
<comment type="caution">
    <text evidence="2">The sequence shown here is derived from an EMBL/GenBank/DDBJ whole genome shotgun (WGS) entry which is preliminary data.</text>
</comment>
<name>A0A177AVU2_9BILA</name>
<dbReference type="OrthoDB" id="6054798at2759"/>
<dbReference type="EMBL" id="LWCA01001089">
    <property type="protein sequence ID" value="OAF65950.1"/>
    <property type="molecule type" value="Genomic_DNA"/>
</dbReference>
<reference evidence="2 3" key="1">
    <citation type="submission" date="2016-04" db="EMBL/GenBank/DDBJ databases">
        <title>The genome of Intoshia linei affirms orthonectids as highly simplified spiralians.</title>
        <authorList>
            <person name="Mikhailov K.V."/>
            <person name="Slusarev G.S."/>
            <person name="Nikitin M.A."/>
            <person name="Logacheva M.D."/>
            <person name="Penin A."/>
            <person name="Aleoshin V."/>
            <person name="Panchin Y.V."/>
        </authorList>
    </citation>
    <scope>NUCLEOTIDE SEQUENCE [LARGE SCALE GENOMIC DNA]</scope>
    <source>
        <strain evidence="2">Intl2013</strain>
        <tissue evidence="2">Whole animal</tissue>
    </source>
</reference>
<organism evidence="2 3">
    <name type="scientific">Intoshia linei</name>
    <dbReference type="NCBI Taxonomy" id="1819745"/>
    <lineage>
        <taxon>Eukaryota</taxon>
        <taxon>Metazoa</taxon>
        <taxon>Spiralia</taxon>
        <taxon>Lophotrochozoa</taxon>
        <taxon>Mesozoa</taxon>
        <taxon>Orthonectida</taxon>
        <taxon>Rhopaluridae</taxon>
        <taxon>Intoshia</taxon>
    </lineage>
</organism>
<sequence length="338" mass="38657">MLTQDKIEEEKKISILKLSIGKVARNRLKNSEVKTFSSYKNEITSWKSENISSNRKKFQQCIRHKGSLQTNIWKIEQPLEFINDEFKNSLKKIKNVHIILSNDILFSADGTKLKFYGTVVLYLLNGLDSMKFYVTNTQNIIGCPDAIGLKLININRFIKNKNFDSNNYFNFVISMYPDVICNNMGLAKTYAHSISLDLSTILKSAKSFPISINQRDNHREIIDNALKMNVIEPSVNIFNLNNGFWQILLKKSDCLKTAFSTSFGDKFYQYNVMPQGLSNAPATCQRVMDKVLKGINNVIVYLDDIIIALNSVKEHKIDLNNVLSALRKANFMSNQLNV</sequence>
<protein>
    <recommendedName>
        <fullName evidence="1">Reverse transcriptase domain-containing protein</fullName>
    </recommendedName>
</protein>
<dbReference type="InterPro" id="IPR043128">
    <property type="entry name" value="Rev_trsase/Diguanyl_cyclase"/>
</dbReference>
<feature type="domain" description="Reverse transcriptase" evidence="1">
    <location>
        <begin position="236"/>
        <end position="332"/>
    </location>
</feature>
<gene>
    <name evidence="2" type="ORF">A3Q56_06325</name>
</gene>
<evidence type="ECO:0000259" key="1">
    <source>
        <dbReference type="Pfam" id="PF00078"/>
    </source>
</evidence>
<dbReference type="InterPro" id="IPR043502">
    <property type="entry name" value="DNA/RNA_pol_sf"/>
</dbReference>
<dbReference type="AlphaFoldDB" id="A0A177AVU2"/>
<dbReference type="InterPro" id="IPR000477">
    <property type="entry name" value="RT_dom"/>
</dbReference>
<dbReference type="PANTHER" id="PTHR24559">
    <property type="entry name" value="TRANSPOSON TY3-I GAG-POL POLYPROTEIN"/>
    <property type="match status" value="1"/>
</dbReference>
<dbReference type="Proteomes" id="UP000078046">
    <property type="component" value="Unassembled WGS sequence"/>
</dbReference>
<dbReference type="PANTHER" id="PTHR24559:SF444">
    <property type="entry name" value="REVERSE TRANSCRIPTASE DOMAIN-CONTAINING PROTEIN"/>
    <property type="match status" value="1"/>
</dbReference>
<dbReference type="Pfam" id="PF00078">
    <property type="entry name" value="RVT_1"/>
    <property type="match status" value="1"/>
</dbReference>